<dbReference type="InterPro" id="IPR011009">
    <property type="entry name" value="Kinase-like_dom_sf"/>
</dbReference>
<dbReference type="Gene3D" id="1.10.510.10">
    <property type="entry name" value="Transferase(Phosphotransferase) domain 1"/>
    <property type="match status" value="1"/>
</dbReference>
<evidence type="ECO:0000313" key="2">
    <source>
        <dbReference type="EMBL" id="KAF5335067.1"/>
    </source>
</evidence>
<dbReference type="EMBL" id="JAACJK010000064">
    <property type="protein sequence ID" value="KAF5335067.1"/>
    <property type="molecule type" value="Genomic_DNA"/>
</dbReference>
<comment type="caution">
    <text evidence="2">The sequence shown here is derived from an EMBL/GenBank/DDBJ whole genome shotgun (WGS) entry which is preliminary data.</text>
</comment>
<proteinExistence type="predicted"/>
<evidence type="ECO:0000313" key="3">
    <source>
        <dbReference type="Proteomes" id="UP000541558"/>
    </source>
</evidence>
<dbReference type="SUPFAM" id="SSF56112">
    <property type="entry name" value="Protein kinase-like (PK-like)"/>
    <property type="match status" value="1"/>
</dbReference>
<gene>
    <name evidence="2" type="ORF">D9611_010831</name>
</gene>
<keyword evidence="3" id="KW-1185">Reference proteome</keyword>
<dbReference type="AlphaFoldDB" id="A0A8H5FFW3"/>
<dbReference type="Pfam" id="PF17667">
    <property type="entry name" value="Pkinase_fungal"/>
    <property type="match status" value="1"/>
</dbReference>
<organism evidence="2 3">
    <name type="scientific">Ephemerocybe angulata</name>
    <dbReference type="NCBI Taxonomy" id="980116"/>
    <lineage>
        <taxon>Eukaryota</taxon>
        <taxon>Fungi</taxon>
        <taxon>Dikarya</taxon>
        <taxon>Basidiomycota</taxon>
        <taxon>Agaricomycotina</taxon>
        <taxon>Agaricomycetes</taxon>
        <taxon>Agaricomycetidae</taxon>
        <taxon>Agaricales</taxon>
        <taxon>Agaricineae</taxon>
        <taxon>Psathyrellaceae</taxon>
        <taxon>Ephemerocybe</taxon>
    </lineage>
</organism>
<protein>
    <recommendedName>
        <fullName evidence="1">Fungal-type protein kinase domain-containing protein</fullName>
    </recommendedName>
</protein>
<sequence>MSLPAVGSKRKLEAAGSEDLAIVSKSQKVAEHQTATAGNTFEAVNCSSGHALGIALEGSEATNRKALKISLHQVSRSREVELAQNALEDLAGTGFLAHSGGDPLDYPPRNLASHEYPDLSVDIIRKDTRPFGARVPDLLVMPRYEPIQALTKTGDEALLNGFLALLYGHAMLWSIGIEQRDISAGNLMFNPNNGKPQLCDFDLAHTDLIRPAGYSNTGTWAFMALELLSWLAMGGRVPRLYRHEIESFVAVLIWVAFRYRDGVLISNPPLGDWINASYSECKSAREKTYMIIQDNLELEPKQDRISPESKLWRILRDALEEMDGVDAMQRLQKYHLLKKADPGSEEASKLQAKIEDIDGLGYIDTLFVWQLFKSPRGQEVARLLQTYIRAPQGCGSMIS</sequence>
<dbReference type="PANTHER" id="PTHR38248">
    <property type="entry name" value="FUNK1 6"/>
    <property type="match status" value="1"/>
</dbReference>
<name>A0A8H5FFW3_9AGAR</name>
<accession>A0A8H5FFW3</accession>
<dbReference type="Proteomes" id="UP000541558">
    <property type="component" value="Unassembled WGS sequence"/>
</dbReference>
<dbReference type="PANTHER" id="PTHR38248:SF2">
    <property type="entry name" value="FUNK1 11"/>
    <property type="match status" value="1"/>
</dbReference>
<reference evidence="2 3" key="1">
    <citation type="journal article" date="2020" name="ISME J.">
        <title>Uncovering the hidden diversity of litter-decomposition mechanisms in mushroom-forming fungi.</title>
        <authorList>
            <person name="Floudas D."/>
            <person name="Bentzer J."/>
            <person name="Ahren D."/>
            <person name="Johansson T."/>
            <person name="Persson P."/>
            <person name="Tunlid A."/>
        </authorList>
    </citation>
    <scope>NUCLEOTIDE SEQUENCE [LARGE SCALE GENOMIC DNA]</scope>
    <source>
        <strain evidence="2 3">CBS 175.51</strain>
    </source>
</reference>
<dbReference type="OrthoDB" id="5569250at2759"/>
<dbReference type="InterPro" id="IPR040976">
    <property type="entry name" value="Pkinase_fungal"/>
</dbReference>
<feature type="domain" description="Fungal-type protein kinase" evidence="1">
    <location>
        <begin position="131"/>
        <end position="255"/>
    </location>
</feature>
<evidence type="ECO:0000259" key="1">
    <source>
        <dbReference type="Pfam" id="PF17667"/>
    </source>
</evidence>